<protein>
    <submittedName>
        <fullName evidence="3">Glycosyl transferase family 1</fullName>
    </submittedName>
</protein>
<dbReference type="OrthoDB" id="9811239at2"/>
<feature type="domain" description="Glycosyl transferase family 1" evidence="2">
    <location>
        <begin position="190"/>
        <end position="334"/>
    </location>
</feature>
<accession>A0A2U2PBI3</accession>
<reference evidence="3 4" key="1">
    <citation type="submission" date="2018-04" db="EMBL/GenBank/DDBJ databases">
        <title>Pedobacter chongqingensis sp. nov., isolated from a rottenly hemp rope.</title>
        <authorList>
            <person name="Cai Y."/>
        </authorList>
    </citation>
    <scope>NUCLEOTIDE SEQUENCE [LARGE SCALE GENOMIC DNA]</scope>
    <source>
        <strain evidence="3 4">FJ4-8</strain>
    </source>
</reference>
<name>A0A2U2PBI3_9SPHI</name>
<evidence type="ECO:0000313" key="4">
    <source>
        <dbReference type="Proteomes" id="UP000245647"/>
    </source>
</evidence>
<evidence type="ECO:0000259" key="2">
    <source>
        <dbReference type="Pfam" id="PF00534"/>
    </source>
</evidence>
<dbReference type="SUPFAM" id="SSF53756">
    <property type="entry name" value="UDP-Glycosyltransferase/glycogen phosphorylase"/>
    <property type="match status" value="1"/>
</dbReference>
<gene>
    <name evidence="3" type="ORF">DDR33_21100</name>
</gene>
<dbReference type="EMBL" id="QEAS01000021">
    <property type="protein sequence ID" value="PWG78720.1"/>
    <property type="molecule type" value="Genomic_DNA"/>
</dbReference>
<dbReference type="CDD" id="cd03801">
    <property type="entry name" value="GT4_PimA-like"/>
    <property type="match status" value="1"/>
</dbReference>
<dbReference type="Proteomes" id="UP000245647">
    <property type="component" value="Unassembled WGS sequence"/>
</dbReference>
<dbReference type="PANTHER" id="PTHR46401:SF2">
    <property type="entry name" value="GLYCOSYLTRANSFERASE WBBK-RELATED"/>
    <property type="match status" value="1"/>
</dbReference>
<dbReference type="AlphaFoldDB" id="A0A2U2PBI3"/>
<organism evidence="3 4">
    <name type="scientific">Pararcticibacter amylolyticus</name>
    <dbReference type="NCBI Taxonomy" id="2173175"/>
    <lineage>
        <taxon>Bacteria</taxon>
        <taxon>Pseudomonadati</taxon>
        <taxon>Bacteroidota</taxon>
        <taxon>Sphingobacteriia</taxon>
        <taxon>Sphingobacteriales</taxon>
        <taxon>Sphingobacteriaceae</taxon>
        <taxon>Pararcticibacter</taxon>
    </lineage>
</organism>
<dbReference type="GO" id="GO:0016757">
    <property type="term" value="F:glycosyltransferase activity"/>
    <property type="evidence" value="ECO:0007669"/>
    <property type="project" value="InterPro"/>
</dbReference>
<keyword evidence="1 3" id="KW-0808">Transferase</keyword>
<dbReference type="InterPro" id="IPR001296">
    <property type="entry name" value="Glyco_trans_1"/>
</dbReference>
<comment type="caution">
    <text evidence="3">The sequence shown here is derived from an EMBL/GenBank/DDBJ whole genome shotgun (WGS) entry which is preliminary data.</text>
</comment>
<dbReference type="Pfam" id="PF00534">
    <property type="entry name" value="Glycos_transf_1"/>
    <property type="match status" value="1"/>
</dbReference>
<sequence length="375" mass="42399">MSLSVLMIVRSNIYSSPGGDTTQVLMTAKYLRKMGLNVDVKVSTDVTNVEKYNVLHFFNVIRPDDILPFINLGIPFVVSTIFVDYSEYEKINTGTIRRLLFRFLSSGQIEYIKAIARWLFNGDKIKSNYYLFKGHKASMRKIASMSQLLLPNSHSEYQRLTNYLGIDVPYRKVVNAIDDALFNSKAALAEKYKDHVLCVGRIEGRKNQLNLIKALVGSPLKLTIIGKPSPNHIKYYNECKTLAALDSNIEFIEHIDHESLVSIYKAAKVHVLPSWFETTGLSSLEAGIMECNVVVTKKGDTEEYFGDLAYYCDPDDISSIRNAVVNAFNDPVKPALKEYIASNYTWEIAANQTFNAYKAIDNKLIAINENSDIRN</sequence>
<keyword evidence="4" id="KW-1185">Reference proteome</keyword>
<evidence type="ECO:0000313" key="3">
    <source>
        <dbReference type="EMBL" id="PWG78720.1"/>
    </source>
</evidence>
<dbReference type="Gene3D" id="3.40.50.2000">
    <property type="entry name" value="Glycogen Phosphorylase B"/>
    <property type="match status" value="2"/>
</dbReference>
<dbReference type="RefSeq" id="WP_109417781.1">
    <property type="nucleotide sequence ID" value="NZ_QEAS01000021.1"/>
</dbReference>
<evidence type="ECO:0000256" key="1">
    <source>
        <dbReference type="ARBA" id="ARBA00022679"/>
    </source>
</evidence>
<dbReference type="GO" id="GO:0009103">
    <property type="term" value="P:lipopolysaccharide biosynthetic process"/>
    <property type="evidence" value="ECO:0007669"/>
    <property type="project" value="TreeGrafter"/>
</dbReference>
<dbReference type="PANTHER" id="PTHR46401">
    <property type="entry name" value="GLYCOSYLTRANSFERASE WBBK-RELATED"/>
    <property type="match status" value="1"/>
</dbReference>
<proteinExistence type="predicted"/>